<dbReference type="PROSITE" id="PS01010">
    <property type="entry name" value="CRISP_2"/>
    <property type="match status" value="1"/>
</dbReference>
<dbReference type="PROSITE" id="PS51782">
    <property type="entry name" value="LYSM"/>
    <property type="match status" value="1"/>
</dbReference>
<evidence type="ECO:0000259" key="1">
    <source>
        <dbReference type="PROSITE" id="PS51782"/>
    </source>
</evidence>
<dbReference type="InterPro" id="IPR014044">
    <property type="entry name" value="CAP_dom"/>
</dbReference>
<dbReference type="PRINTS" id="PR00837">
    <property type="entry name" value="V5TPXLIKE"/>
</dbReference>
<proteinExistence type="predicted"/>
<dbReference type="Pfam" id="PF01476">
    <property type="entry name" value="LysM"/>
    <property type="match status" value="1"/>
</dbReference>
<evidence type="ECO:0000313" key="2">
    <source>
        <dbReference type="EMBL" id="MBW4669049.1"/>
    </source>
</evidence>
<sequence>MNNFRQIISCVAGNSYNVKFGDTLYKIAQEKLGDSSRWTEIRKPNGNSFTEDEAQNLHPGQQIWIPEFAIGLQNDNENDNEIVKEILAAHNKYRLQLGISPLSWSNALADKAQKWADHLAFSGRFEHSGAGENLAMGTTGEFSLTDFVDMWGQEQQYFIPDISFPHVSTTGSWVDVGHYTQVVWRNTTEVGCGIARGNGRDILVCQYNPPGNLIGHKVY</sequence>
<accession>A0A951QMC5</accession>
<dbReference type="SMART" id="SM00198">
    <property type="entry name" value="SCP"/>
    <property type="match status" value="1"/>
</dbReference>
<dbReference type="InterPro" id="IPR018392">
    <property type="entry name" value="LysM"/>
</dbReference>
<dbReference type="Proteomes" id="UP000729701">
    <property type="component" value="Unassembled WGS sequence"/>
</dbReference>
<dbReference type="PANTHER" id="PTHR10334">
    <property type="entry name" value="CYSTEINE-RICH SECRETORY PROTEIN-RELATED"/>
    <property type="match status" value="1"/>
</dbReference>
<dbReference type="InterPro" id="IPR036779">
    <property type="entry name" value="LysM_dom_sf"/>
</dbReference>
<organism evidence="2 3">
    <name type="scientific">Cyanomargarita calcarea GSE-NOS-MK-12-04C</name>
    <dbReference type="NCBI Taxonomy" id="2839659"/>
    <lineage>
        <taxon>Bacteria</taxon>
        <taxon>Bacillati</taxon>
        <taxon>Cyanobacteriota</taxon>
        <taxon>Cyanophyceae</taxon>
        <taxon>Nostocales</taxon>
        <taxon>Cyanomargaritaceae</taxon>
        <taxon>Cyanomargarita</taxon>
    </lineage>
</organism>
<feature type="domain" description="LysM" evidence="1">
    <location>
        <begin position="14"/>
        <end position="65"/>
    </location>
</feature>
<dbReference type="PROSITE" id="PS01009">
    <property type="entry name" value="CRISP_1"/>
    <property type="match status" value="1"/>
</dbReference>
<reference evidence="2" key="1">
    <citation type="submission" date="2021-05" db="EMBL/GenBank/DDBJ databases">
        <authorList>
            <person name="Pietrasiak N."/>
            <person name="Ward R."/>
            <person name="Stajich J.E."/>
            <person name="Kurbessoian T."/>
        </authorList>
    </citation>
    <scope>NUCLEOTIDE SEQUENCE</scope>
    <source>
        <strain evidence="2">GSE-NOS-MK-12-04C</strain>
    </source>
</reference>
<name>A0A951QMC5_9CYAN</name>
<dbReference type="InterPro" id="IPR018244">
    <property type="entry name" value="Allrgn_V5/Tpx1_CS"/>
</dbReference>
<dbReference type="Gene3D" id="3.40.33.10">
    <property type="entry name" value="CAP"/>
    <property type="match status" value="1"/>
</dbReference>
<dbReference type="EMBL" id="JAHHGZ010000017">
    <property type="protein sequence ID" value="MBW4669049.1"/>
    <property type="molecule type" value="Genomic_DNA"/>
</dbReference>
<gene>
    <name evidence="2" type="ORF">KME60_16890</name>
</gene>
<dbReference type="CDD" id="cd05382">
    <property type="entry name" value="CAP_GAPR1-like"/>
    <property type="match status" value="1"/>
</dbReference>
<dbReference type="InterPro" id="IPR035940">
    <property type="entry name" value="CAP_sf"/>
</dbReference>
<dbReference type="InterPro" id="IPR001283">
    <property type="entry name" value="CRISP-related"/>
</dbReference>
<comment type="caution">
    <text evidence="2">The sequence shown here is derived from an EMBL/GenBank/DDBJ whole genome shotgun (WGS) entry which is preliminary data.</text>
</comment>
<dbReference type="Pfam" id="PF00188">
    <property type="entry name" value="CAP"/>
    <property type="match status" value="1"/>
</dbReference>
<protein>
    <submittedName>
        <fullName evidence="2">LysM peptidoglycan-binding domain-containing protein</fullName>
    </submittedName>
</protein>
<evidence type="ECO:0000313" key="3">
    <source>
        <dbReference type="Proteomes" id="UP000729701"/>
    </source>
</evidence>
<dbReference type="Gene3D" id="3.10.350.10">
    <property type="entry name" value="LysM domain"/>
    <property type="match status" value="1"/>
</dbReference>
<dbReference type="CDD" id="cd00118">
    <property type="entry name" value="LysM"/>
    <property type="match status" value="1"/>
</dbReference>
<dbReference type="SUPFAM" id="SSF55797">
    <property type="entry name" value="PR-1-like"/>
    <property type="match status" value="1"/>
</dbReference>
<dbReference type="SMART" id="SM00257">
    <property type="entry name" value="LysM"/>
    <property type="match status" value="1"/>
</dbReference>
<dbReference type="GO" id="GO:0005576">
    <property type="term" value="C:extracellular region"/>
    <property type="evidence" value="ECO:0007669"/>
    <property type="project" value="InterPro"/>
</dbReference>
<dbReference type="InterPro" id="IPR034113">
    <property type="entry name" value="SCP_GAPR1-like"/>
</dbReference>
<reference evidence="2" key="2">
    <citation type="journal article" date="2022" name="Microbiol. Resour. Announc.">
        <title>Metagenome Sequencing to Explore Phylogenomics of Terrestrial Cyanobacteria.</title>
        <authorList>
            <person name="Ward R.D."/>
            <person name="Stajich J.E."/>
            <person name="Johansen J.R."/>
            <person name="Huntemann M."/>
            <person name="Clum A."/>
            <person name="Foster B."/>
            <person name="Foster B."/>
            <person name="Roux S."/>
            <person name="Palaniappan K."/>
            <person name="Varghese N."/>
            <person name="Mukherjee S."/>
            <person name="Reddy T.B.K."/>
            <person name="Daum C."/>
            <person name="Copeland A."/>
            <person name="Chen I.A."/>
            <person name="Ivanova N.N."/>
            <person name="Kyrpides N.C."/>
            <person name="Shapiro N."/>
            <person name="Eloe-Fadrosh E.A."/>
            <person name="Pietrasiak N."/>
        </authorList>
    </citation>
    <scope>NUCLEOTIDE SEQUENCE</scope>
    <source>
        <strain evidence="2">GSE-NOS-MK-12-04C</strain>
    </source>
</reference>
<dbReference type="AlphaFoldDB" id="A0A951QMC5"/>